<dbReference type="PROSITE" id="PS50853">
    <property type="entry name" value="FN3"/>
    <property type="match status" value="3"/>
</dbReference>
<keyword evidence="5" id="KW-1185">Reference proteome</keyword>
<dbReference type="SUPFAM" id="SSF49265">
    <property type="entry name" value="Fibronectin type III"/>
    <property type="match status" value="2"/>
</dbReference>
<accession>A0A835CL10</accession>
<dbReference type="InterPro" id="IPR003961">
    <property type="entry name" value="FN3_dom"/>
</dbReference>
<dbReference type="InterPro" id="IPR013783">
    <property type="entry name" value="Ig-like_fold"/>
</dbReference>
<proteinExistence type="predicted"/>
<feature type="domain" description="Fibronectin type-III" evidence="3">
    <location>
        <begin position="313"/>
        <end position="409"/>
    </location>
</feature>
<dbReference type="AlphaFoldDB" id="A0A835CL10"/>
<dbReference type="InterPro" id="IPR050991">
    <property type="entry name" value="ECM_Regulatory_Proteins"/>
</dbReference>
<dbReference type="EMBL" id="JACMRX010000006">
    <property type="protein sequence ID" value="KAF7987782.1"/>
    <property type="molecule type" value="Genomic_DNA"/>
</dbReference>
<dbReference type="PANTHER" id="PTHR46708:SF2">
    <property type="entry name" value="FIBRONECTIN TYPE-III DOMAIN-CONTAINING PROTEIN"/>
    <property type="match status" value="1"/>
</dbReference>
<evidence type="ECO:0000256" key="2">
    <source>
        <dbReference type="SAM" id="SignalP"/>
    </source>
</evidence>
<gene>
    <name evidence="4" type="ORF">HCN44_003645</name>
</gene>
<feature type="domain" description="Fibronectin type-III" evidence="3">
    <location>
        <begin position="19"/>
        <end position="113"/>
    </location>
</feature>
<reference evidence="4 5" key="1">
    <citation type="submission" date="2020-08" db="EMBL/GenBank/DDBJ databases">
        <title>Aphidius gifuensis genome sequencing and assembly.</title>
        <authorList>
            <person name="Du Z."/>
        </authorList>
    </citation>
    <scope>NUCLEOTIDE SEQUENCE [LARGE SCALE GENOMIC DNA]</scope>
    <source>
        <strain evidence="4">YNYX2018</strain>
        <tissue evidence="4">Adults</tissue>
    </source>
</reference>
<sequence>MKIHNLLLLFLIVSLTSANVVHEKPQVLNSTTALINWTPPGHDFTSFKLELKQFKNSINNFVLSETFDITYNVNSYEIKNLIPGGLYSIQLFTLKNDEVISNCLTQQVVIKPNPPMDLIVTNITTKSASIFYTPPASGVFHHYRIIINPPDNKNKSVFYFSQTNMTFDNLYEGTTYSVTVQTVTIRSAASNKMIIQFKTLSTSPVIRKIDVPIVCAKGSPFNIKFNKSSNSTSFIMSWEPLNLEYDFDHYELVIFKLGFWQRSVINKRVVWWEVRGLNLDVKYYFIFKTINRGIQTLFVDGFVTLFSISALEPPSHLEVQLLDSTTAQAKWNVPNQQEKYSGYQLTLDKYDNCIYKHIKTLQVSRDTNTFIFNDLIPGETYCLKISTLGASEMISAEYISRLFMTTSRSSENIITSYTSERTIAIIISPVISSGKNYWINLYPADEKNQSSFVSTSNKIRFDDLLPGRAYNISVKIYTDNNDNSILYKSTFQTIPLAPQNIKFFINSMTGLASIQWDHPSSSCDFDYYQINLNSRVVIIDKKINFYSWKIDEDYNSFYFDIQTVSGQLKSQSVMKNIYLKNNQFLIKTGEYYFTRKIFKNSTKLVEKKTINYN</sequence>
<feature type="chain" id="PRO_5032396028" description="Fibronectin type-III domain-containing protein" evidence="2">
    <location>
        <begin position="19"/>
        <end position="613"/>
    </location>
</feature>
<keyword evidence="2" id="KW-0732">Signal</keyword>
<dbReference type="InterPro" id="IPR036116">
    <property type="entry name" value="FN3_sf"/>
</dbReference>
<feature type="domain" description="Fibronectin type-III" evidence="3">
    <location>
        <begin position="114"/>
        <end position="202"/>
    </location>
</feature>
<comment type="caution">
    <text evidence="4">The sequence shown here is derived from an EMBL/GenBank/DDBJ whole genome shotgun (WGS) entry which is preliminary data.</text>
</comment>
<dbReference type="CDD" id="cd00063">
    <property type="entry name" value="FN3"/>
    <property type="match status" value="3"/>
</dbReference>
<evidence type="ECO:0000259" key="3">
    <source>
        <dbReference type="PROSITE" id="PS50853"/>
    </source>
</evidence>
<name>A0A835CL10_APHGI</name>
<dbReference type="Proteomes" id="UP000639338">
    <property type="component" value="Unassembled WGS sequence"/>
</dbReference>
<dbReference type="OrthoDB" id="8609993at2759"/>
<evidence type="ECO:0000313" key="5">
    <source>
        <dbReference type="Proteomes" id="UP000639338"/>
    </source>
</evidence>
<protein>
    <recommendedName>
        <fullName evidence="3">Fibronectin type-III domain-containing protein</fullName>
    </recommendedName>
</protein>
<dbReference type="SMART" id="SM00060">
    <property type="entry name" value="FN3"/>
    <property type="match status" value="5"/>
</dbReference>
<feature type="signal peptide" evidence="2">
    <location>
        <begin position="1"/>
        <end position="18"/>
    </location>
</feature>
<evidence type="ECO:0000313" key="4">
    <source>
        <dbReference type="EMBL" id="KAF7987782.1"/>
    </source>
</evidence>
<evidence type="ECO:0000256" key="1">
    <source>
        <dbReference type="ARBA" id="ARBA00022737"/>
    </source>
</evidence>
<dbReference type="Gene3D" id="2.60.40.10">
    <property type="entry name" value="Immunoglobulins"/>
    <property type="match status" value="3"/>
</dbReference>
<dbReference type="PANTHER" id="PTHR46708">
    <property type="entry name" value="TENASCIN"/>
    <property type="match status" value="1"/>
</dbReference>
<keyword evidence="1" id="KW-0677">Repeat</keyword>
<organism evidence="4 5">
    <name type="scientific">Aphidius gifuensis</name>
    <name type="common">Parasitoid wasp</name>
    <dbReference type="NCBI Taxonomy" id="684658"/>
    <lineage>
        <taxon>Eukaryota</taxon>
        <taxon>Metazoa</taxon>
        <taxon>Ecdysozoa</taxon>
        <taxon>Arthropoda</taxon>
        <taxon>Hexapoda</taxon>
        <taxon>Insecta</taxon>
        <taxon>Pterygota</taxon>
        <taxon>Neoptera</taxon>
        <taxon>Endopterygota</taxon>
        <taxon>Hymenoptera</taxon>
        <taxon>Apocrita</taxon>
        <taxon>Ichneumonoidea</taxon>
        <taxon>Braconidae</taxon>
        <taxon>Aphidiinae</taxon>
        <taxon>Aphidius</taxon>
    </lineage>
</organism>
<dbReference type="Pfam" id="PF00041">
    <property type="entry name" value="fn3"/>
    <property type="match status" value="3"/>
</dbReference>